<name>A0AA41Y7L1_9BACT</name>
<comment type="caution">
    <text evidence="2">The sequence shown here is derived from an EMBL/GenBank/DDBJ whole genome shotgun (WGS) entry which is preliminary data.</text>
</comment>
<dbReference type="GO" id="GO:0005829">
    <property type="term" value="C:cytosol"/>
    <property type="evidence" value="ECO:0007669"/>
    <property type="project" value="TreeGrafter"/>
</dbReference>
<dbReference type="SUPFAM" id="SSF54909">
    <property type="entry name" value="Dimeric alpha+beta barrel"/>
    <property type="match status" value="1"/>
</dbReference>
<reference evidence="2" key="1">
    <citation type="submission" date="2022-10" db="EMBL/GenBank/DDBJ databases">
        <title>Gaoshiqiia sediminis gen. nov., sp. nov., isolated from coastal sediment.</title>
        <authorList>
            <person name="Yu W.X."/>
            <person name="Mu D.S."/>
            <person name="Du J.Z."/>
            <person name="Liang Y.Q."/>
        </authorList>
    </citation>
    <scope>NUCLEOTIDE SEQUENCE</scope>
    <source>
        <strain evidence="2">A06</strain>
    </source>
</reference>
<accession>A0AA41Y7L1</accession>
<dbReference type="Gene3D" id="3.30.70.920">
    <property type="match status" value="1"/>
</dbReference>
<evidence type="ECO:0000313" key="3">
    <source>
        <dbReference type="Proteomes" id="UP001163821"/>
    </source>
</evidence>
<evidence type="ECO:0000313" key="2">
    <source>
        <dbReference type="EMBL" id="MCW0483444.1"/>
    </source>
</evidence>
<dbReference type="InterPro" id="IPR011008">
    <property type="entry name" value="Dimeric_a/b-barrel"/>
</dbReference>
<keyword evidence="3" id="KW-1185">Reference proteome</keyword>
<sequence length="90" mass="9796">MTTAIALIRADQKKLNAVGEQLAGIPGITEVYSVGGQIDFVAIMRLPDNESLAELVTEKITKIEGISNTQTMVAFRAFSRYDLASMFDIS</sequence>
<protein>
    <submittedName>
        <fullName evidence="2">Lrp/AsnC ligand binding domain-containing protein</fullName>
    </submittedName>
</protein>
<organism evidence="2 3">
    <name type="scientific">Gaoshiqia sediminis</name>
    <dbReference type="NCBI Taxonomy" id="2986998"/>
    <lineage>
        <taxon>Bacteria</taxon>
        <taxon>Pseudomonadati</taxon>
        <taxon>Bacteroidota</taxon>
        <taxon>Bacteroidia</taxon>
        <taxon>Marinilabiliales</taxon>
        <taxon>Prolixibacteraceae</taxon>
        <taxon>Gaoshiqia</taxon>
    </lineage>
</organism>
<gene>
    <name evidence="2" type="ORF">N2K84_11935</name>
</gene>
<feature type="domain" description="Transcription regulator AsnC/Lrp ligand binding" evidence="1">
    <location>
        <begin position="7"/>
        <end position="76"/>
    </location>
</feature>
<dbReference type="AlphaFoldDB" id="A0AA41Y7L1"/>
<dbReference type="EMBL" id="JAPAAF010000016">
    <property type="protein sequence ID" value="MCW0483444.1"/>
    <property type="molecule type" value="Genomic_DNA"/>
</dbReference>
<evidence type="ECO:0000259" key="1">
    <source>
        <dbReference type="Pfam" id="PF01037"/>
    </source>
</evidence>
<dbReference type="GO" id="GO:0043200">
    <property type="term" value="P:response to amino acid"/>
    <property type="evidence" value="ECO:0007669"/>
    <property type="project" value="TreeGrafter"/>
</dbReference>
<dbReference type="Pfam" id="PF01037">
    <property type="entry name" value="AsnC_trans_reg"/>
    <property type="match status" value="1"/>
</dbReference>
<dbReference type="RefSeq" id="WP_282592046.1">
    <property type="nucleotide sequence ID" value="NZ_JAPAAF010000016.1"/>
</dbReference>
<dbReference type="Proteomes" id="UP001163821">
    <property type="component" value="Unassembled WGS sequence"/>
</dbReference>
<dbReference type="PANTHER" id="PTHR30154:SF34">
    <property type="entry name" value="TRANSCRIPTIONAL REGULATOR AZLB"/>
    <property type="match status" value="1"/>
</dbReference>
<dbReference type="PANTHER" id="PTHR30154">
    <property type="entry name" value="LEUCINE-RESPONSIVE REGULATORY PROTEIN"/>
    <property type="match status" value="1"/>
</dbReference>
<proteinExistence type="predicted"/>
<dbReference type="GO" id="GO:0043565">
    <property type="term" value="F:sequence-specific DNA binding"/>
    <property type="evidence" value="ECO:0007669"/>
    <property type="project" value="TreeGrafter"/>
</dbReference>
<dbReference type="InterPro" id="IPR019887">
    <property type="entry name" value="Tscrpt_reg_AsnC/Lrp_C"/>
</dbReference>